<name>A0ABQ6LWT9_9GAMM</name>
<reference evidence="2 3" key="1">
    <citation type="submission" date="2023-04" db="EMBL/GenBank/DDBJ databases">
        <title>Marinobulbifer ophiurae gen. nov., sp. Nov., isolate from tissue of brittle star Ophioplocus japonicus.</title>
        <authorList>
            <person name="Kawano K."/>
            <person name="Sawayama S."/>
            <person name="Nakagawa S."/>
        </authorList>
    </citation>
    <scope>NUCLEOTIDE SEQUENCE [LARGE SCALE GENOMIC DNA]</scope>
    <source>
        <strain evidence="2 3">NKW57</strain>
    </source>
</reference>
<dbReference type="PANTHER" id="PTHR33507">
    <property type="entry name" value="INNER MEMBRANE PROTEIN YBBJ"/>
    <property type="match status" value="1"/>
</dbReference>
<evidence type="ECO:0000256" key="1">
    <source>
        <dbReference type="SAM" id="Phobius"/>
    </source>
</evidence>
<evidence type="ECO:0000313" key="3">
    <source>
        <dbReference type="Proteomes" id="UP001224392"/>
    </source>
</evidence>
<dbReference type="EMBL" id="BSYJ01000002">
    <property type="protein sequence ID" value="GMG86565.1"/>
    <property type="molecule type" value="Genomic_DNA"/>
</dbReference>
<gene>
    <name evidence="2" type="ORF">MNKW57_08860</name>
</gene>
<dbReference type="Proteomes" id="UP001224392">
    <property type="component" value="Unassembled WGS sequence"/>
</dbReference>
<dbReference type="InterPro" id="IPR052165">
    <property type="entry name" value="Membrane_assoc_protease"/>
</dbReference>
<comment type="caution">
    <text evidence="2">The sequence shown here is derived from an EMBL/GenBank/DDBJ whole genome shotgun (WGS) entry which is preliminary data.</text>
</comment>
<proteinExistence type="predicted"/>
<accession>A0ABQ6LWT9</accession>
<feature type="transmembrane region" description="Helical" evidence="1">
    <location>
        <begin position="52"/>
        <end position="71"/>
    </location>
</feature>
<keyword evidence="1" id="KW-0812">Transmembrane</keyword>
<dbReference type="PANTHER" id="PTHR33507:SF3">
    <property type="entry name" value="INNER MEMBRANE PROTEIN YBBJ"/>
    <property type="match status" value="1"/>
</dbReference>
<evidence type="ECO:0000313" key="2">
    <source>
        <dbReference type="EMBL" id="GMG86565.1"/>
    </source>
</evidence>
<protein>
    <submittedName>
        <fullName evidence="2">NfeD family protein</fullName>
    </submittedName>
</protein>
<dbReference type="RefSeq" id="WP_285763103.1">
    <property type="nucleotide sequence ID" value="NZ_BSYJ01000002.1"/>
</dbReference>
<keyword evidence="1" id="KW-0472">Membrane</keyword>
<organism evidence="2 3">
    <name type="scientific">Biformimicrobium ophioploci</name>
    <dbReference type="NCBI Taxonomy" id="3036711"/>
    <lineage>
        <taxon>Bacteria</taxon>
        <taxon>Pseudomonadati</taxon>
        <taxon>Pseudomonadota</taxon>
        <taxon>Gammaproteobacteria</taxon>
        <taxon>Cellvibrionales</taxon>
        <taxon>Microbulbiferaceae</taxon>
        <taxon>Biformimicrobium</taxon>
    </lineage>
</organism>
<keyword evidence="3" id="KW-1185">Reference proteome</keyword>
<keyword evidence="1" id="KW-1133">Transmembrane helix</keyword>
<feature type="transmembrane region" description="Helical" evidence="1">
    <location>
        <begin position="12"/>
        <end position="40"/>
    </location>
</feature>
<sequence length="147" mass="16374">MDFVTNLTPWHWLSLAVLFLIAEMLGFSGFLIGAAAAAFVTGLAGALMDLSWQAQVSTFASLSIVFTIAYFRFFREFTFRQEDHHGLHDRVSQQVGKRGKVVLANAGLVVQIGDTFWPIANQADGWQEGDDVLVEGREAERLKIRKV</sequence>